<keyword evidence="1" id="KW-0808">Transferase</keyword>
<feature type="domain" description="N-acetyltransferase" evidence="3">
    <location>
        <begin position="16"/>
        <end position="184"/>
    </location>
</feature>
<organism evidence="4 5">
    <name type="scientific">Actinomycetospora endophytica</name>
    <dbReference type="NCBI Taxonomy" id="2291215"/>
    <lineage>
        <taxon>Bacteria</taxon>
        <taxon>Bacillati</taxon>
        <taxon>Actinomycetota</taxon>
        <taxon>Actinomycetes</taxon>
        <taxon>Pseudonocardiales</taxon>
        <taxon>Pseudonocardiaceae</taxon>
        <taxon>Actinomycetospora</taxon>
    </lineage>
</organism>
<proteinExistence type="predicted"/>
<evidence type="ECO:0000313" key="4">
    <source>
        <dbReference type="EMBL" id="MCD2197573.1"/>
    </source>
</evidence>
<dbReference type="EMBL" id="JAJNDB010000008">
    <property type="protein sequence ID" value="MCD2197573.1"/>
    <property type="molecule type" value="Genomic_DNA"/>
</dbReference>
<comment type="caution">
    <text evidence="4">The sequence shown here is derived from an EMBL/GenBank/DDBJ whole genome shotgun (WGS) entry which is preliminary data.</text>
</comment>
<dbReference type="Proteomes" id="UP001199469">
    <property type="component" value="Unassembled WGS sequence"/>
</dbReference>
<keyword evidence="5" id="KW-1185">Reference proteome</keyword>
<accession>A0ABS8PH37</accession>
<dbReference type="CDD" id="cd04301">
    <property type="entry name" value="NAT_SF"/>
    <property type="match status" value="1"/>
</dbReference>
<keyword evidence="2" id="KW-0012">Acyltransferase</keyword>
<dbReference type="Gene3D" id="3.40.630.30">
    <property type="match status" value="1"/>
</dbReference>
<name>A0ABS8PH37_9PSEU</name>
<dbReference type="InterPro" id="IPR016181">
    <property type="entry name" value="Acyl_CoA_acyltransferase"/>
</dbReference>
<gene>
    <name evidence="4" type="ORF">LQ327_29805</name>
</gene>
<dbReference type="InterPro" id="IPR050832">
    <property type="entry name" value="Bact_Acetyltransf"/>
</dbReference>
<dbReference type="Pfam" id="PF00583">
    <property type="entry name" value="Acetyltransf_1"/>
    <property type="match status" value="1"/>
</dbReference>
<dbReference type="SUPFAM" id="SSF55729">
    <property type="entry name" value="Acyl-CoA N-acyltransferases (Nat)"/>
    <property type="match status" value="1"/>
</dbReference>
<protein>
    <submittedName>
        <fullName evidence="4">GNAT family N-acetyltransferase</fullName>
    </submittedName>
</protein>
<evidence type="ECO:0000313" key="5">
    <source>
        <dbReference type="Proteomes" id="UP001199469"/>
    </source>
</evidence>
<dbReference type="RefSeq" id="WP_230739708.1">
    <property type="nucleotide sequence ID" value="NZ_JAJNDB010000008.1"/>
</dbReference>
<sequence>MTVIQALEAPPRSTRPAVRLATRSDLPAVEAHMRRMLARDLGGHDPALHADVDDLAAFYLDDPTRALLVCTRDGEIAGTAVVRPGGPSAHHVPTWLARRYADAVTGQVGRVWVDRGHRRHGVGRALAEAAARWALEAGYSPVCLHTNASVPGALAFWRAFPGAVEVHDARPTDPWSTVHFEIVS</sequence>
<dbReference type="PROSITE" id="PS51186">
    <property type="entry name" value="GNAT"/>
    <property type="match status" value="1"/>
</dbReference>
<evidence type="ECO:0000259" key="3">
    <source>
        <dbReference type="PROSITE" id="PS51186"/>
    </source>
</evidence>
<reference evidence="4 5" key="1">
    <citation type="submission" date="2021-11" db="EMBL/GenBank/DDBJ databases">
        <title>Draft genome sequence of Actinomycetospora sp. SF1 isolated from the rhizosphere soil.</title>
        <authorList>
            <person name="Duangmal K."/>
            <person name="Chantavorakit T."/>
        </authorList>
    </citation>
    <scope>NUCLEOTIDE SEQUENCE [LARGE SCALE GENOMIC DNA]</scope>
    <source>
        <strain evidence="4 5">TBRC 5722</strain>
    </source>
</reference>
<evidence type="ECO:0000256" key="1">
    <source>
        <dbReference type="ARBA" id="ARBA00022679"/>
    </source>
</evidence>
<dbReference type="PANTHER" id="PTHR43877">
    <property type="entry name" value="AMINOALKYLPHOSPHONATE N-ACETYLTRANSFERASE-RELATED-RELATED"/>
    <property type="match status" value="1"/>
</dbReference>
<dbReference type="InterPro" id="IPR000182">
    <property type="entry name" value="GNAT_dom"/>
</dbReference>
<evidence type="ECO:0000256" key="2">
    <source>
        <dbReference type="ARBA" id="ARBA00023315"/>
    </source>
</evidence>